<dbReference type="PANTHER" id="PTHR21198">
    <property type="entry name" value="GLUTAMATE RACEMASE"/>
    <property type="match status" value="1"/>
</dbReference>
<evidence type="ECO:0000256" key="6">
    <source>
        <dbReference type="ARBA" id="ARBA00023316"/>
    </source>
</evidence>
<dbReference type="PANTHER" id="PTHR21198:SF2">
    <property type="entry name" value="GLUTAMATE RACEMASE"/>
    <property type="match status" value="1"/>
</dbReference>
<gene>
    <name evidence="8" type="primary">murI</name>
    <name evidence="9" type="ORF">Dacsa_1842</name>
</gene>
<organism evidence="9 10">
    <name type="scientific">Dactylococcopsis salina (strain PCC 8305)</name>
    <name type="common">Myxobactron salinum</name>
    <dbReference type="NCBI Taxonomy" id="13035"/>
    <lineage>
        <taxon>Bacteria</taxon>
        <taxon>Bacillati</taxon>
        <taxon>Cyanobacteriota</taxon>
        <taxon>Cyanophyceae</taxon>
        <taxon>Nodosilineales</taxon>
        <taxon>Cymatolegaceae</taxon>
        <taxon>Dactylococcopsis</taxon>
    </lineage>
</organism>
<feature type="binding site" evidence="8">
    <location>
        <begin position="110"/>
        <end position="111"/>
    </location>
    <ligand>
        <name>substrate</name>
    </ligand>
</feature>
<dbReference type="GO" id="GO:0009252">
    <property type="term" value="P:peptidoglycan biosynthetic process"/>
    <property type="evidence" value="ECO:0007669"/>
    <property type="project" value="UniProtKB-UniRule"/>
</dbReference>
<evidence type="ECO:0000256" key="3">
    <source>
        <dbReference type="ARBA" id="ARBA00022960"/>
    </source>
</evidence>
<evidence type="ECO:0000313" key="10">
    <source>
        <dbReference type="Proteomes" id="UP000010482"/>
    </source>
</evidence>
<dbReference type="EMBL" id="CP003944">
    <property type="protein sequence ID" value="AFZ50498.1"/>
    <property type="molecule type" value="Genomic_DNA"/>
</dbReference>
<dbReference type="GO" id="GO:0008360">
    <property type="term" value="P:regulation of cell shape"/>
    <property type="evidence" value="ECO:0007669"/>
    <property type="project" value="UniProtKB-KW"/>
</dbReference>
<reference evidence="9" key="1">
    <citation type="submission" date="2012-04" db="EMBL/GenBank/DDBJ databases">
        <title>Finished genome of Dactylococcopsis salina PCC 8305.</title>
        <authorList>
            <consortium name="US DOE Joint Genome Institute"/>
            <person name="Gugger M."/>
            <person name="Coursin T."/>
            <person name="Rippka R."/>
            <person name="Tandeau De Marsac N."/>
            <person name="Huntemann M."/>
            <person name="Wei C.-L."/>
            <person name="Han J."/>
            <person name="Detter J.C."/>
            <person name="Han C."/>
            <person name="Tapia R."/>
            <person name="Daligault H."/>
            <person name="Chen A."/>
            <person name="Krypides N."/>
            <person name="Mavromatis K."/>
            <person name="Markowitz V."/>
            <person name="Szeto E."/>
            <person name="Ivanova N."/>
            <person name="Ovchinnikova G."/>
            <person name="Pagani I."/>
            <person name="Pati A."/>
            <person name="Goodwin L."/>
            <person name="Peters L."/>
            <person name="Pitluck S."/>
            <person name="Woyke T."/>
            <person name="Kerfeld C."/>
        </authorList>
    </citation>
    <scope>NUCLEOTIDE SEQUENCE [LARGE SCALE GENOMIC DNA]</scope>
    <source>
        <strain evidence="9">PCC 8305</strain>
    </source>
</reference>
<dbReference type="InterPro" id="IPR015942">
    <property type="entry name" value="Asp/Glu/hydantoin_racemase"/>
</dbReference>
<dbReference type="FunFam" id="3.40.50.1860:FF:000002">
    <property type="entry name" value="Glutamate racemase"/>
    <property type="match status" value="1"/>
</dbReference>
<comment type="catalytic activity">
    <reaction evidence="1 8">
        <text>L-glutamate = D-glutamate</text>
        <dbReference type="Rhea" id="RHEA:12813"/>
        <dbReference type="ChEBI" id="CHEBI:29985"/>
        <dbReference type="ChEBI" id="CHEBI:29986"/>
        <dbReference type="EC" id="5.1.1.3"/>
    </reaction>
</comment>
<proteinExistence type="inferred from homology"/>
<dbReference type="SUPFAM" id="SSF53681">
    <property type="entry name" value="Aspartate/glutamate racemase"/>
    <property type="match status" value="2"/>
</dbReference>
<keyword evidence="6 8" id="KW-0961">Cell wall biogenesis/degradation</keyword>
<dbReference type="PROSITE" id="PS00924">
    <property type="entry name" value="ASP_GLU_RACEMASE_2"/>
    <property type="match status" value="1"/>
</dbReference>
<dbReference type="AlphaFoldDB" id="K9YWJ6"/>
<dbReference type="InterPro" id="IPR001920">
    <property type="entry name" value="Asp/Glu_race"/>
</dbReference>
<accession>K9YWJ6</accession>
<dbReference type="InterPro" id="IPR004391">
    <property type="entry name" value="Glu_race"/>
</dbReference>
<dbReference type="PROSITE" id="PS00923">
    <property type="entry name" value="ASP_GLU_RACEMASE_1"/>
    <property type="match status" value="1"/>
</dbReference>
<dbReference type="HOGENOM" id="CLU_052344_0_2_3"/>
<keyword evidence="4 8" id="KW-0573">Peptidoglycan synthesis</keyword>
<dbReference type="Gene3D" id="3.40.50.1860">
    <property type="match status" value="2"/>
</dbReference>
<keyword evidence="3 8" id="KW-0133">Cell shape</keyword>
<evidence type="ECO:0000256" key="4">
    <source>
        <dbReference type="ARBA" id="ARBA00022984"/>
    </source>
</evidence>
<dbReference type="HAMAP" id="MF_00258">
    <property type="entry name" value="Glu_racemase"/>
    <property type="match status" value="1"/>
</dbReference>
<feature type="binding site" evidence="8">
    <location>
        <begin position="78"/>
        <end position="79"/>
    </location>
    <ligand>
        <name>substrate</name>
    </ligand>
</feature>
<feature type="binding site" evidence="8">
    <location>
        <begin position="219"/>
        <end position="220"/>
    </location>
    <ligand>
        <name>substrate</name>
    </ligand>
</feature>
<feature type="active site" description="Proton donor/acceptor" evidence="8">
    <location>
        <position position="109"/>
    </location>
</feature>
<protein>
    <recommendedName>
        <fullName evidence="7 8">Glutamate racemase</fullName>
        <ecNumber evidence="2 8">5.1.1.3</ecNumber>
    </recommendedName>
</protein>
<dbReference type="KEGG" id="dsl:Dacsa_1842"/>
<dbReference type="GO" id="GO:0071555">
    <property type="term" value="P:cell wall organization"/>
    <property type="evidence" value="ECO:0007669"/>
    <property type="project" value="UniProtKB-KW"/>
</dbReference>
<name>K9YWJ6_DACS8</name>
<dbReference type="PATRIC" id="fig|13035.3.peg.2087"/>
<comment type="pathway">
    <text evidence="8">Cell wall biogenesis; peptidoglycan biosynthesis.</text>
</comment>
<sequence length="311" mass="34828">MRSLTVFYNTFDKLNKRRLKINLLTNDLPQPSPKQMTSNSPIGVFDSGLGGLTVLREIYQQLPQESILYFADTARLPYGTRSHQEILHFCREILNWMTAQNVKMVIMACNTSSALALETVRSEFDIPILGVILPGARAAVAKGKRIGVIATPATATSNAYRQAILEVNHQAKVWQVSCPEFVPLIEQNRLNDPYVREVAQRYLAPLQEKQIDTLVYGCTHYPYLAPVLGDILPATTHFIDPAQHVVVAAERELELMGNKNLDRPTPTRFCVSGDAAQFAHRSRHWLGCTPLVEQIQLPTLVESCHSTSLHN</sequence>
<evidence type="ECO:0000256" key="8">
    <source>
        <dbReference type="HAMAP-Rule" id="MF_00258"/>
    </source>
</evidence>
<dbReference type="Proteomes" id="UP000010482">
    <property type="component" value="Chromosome"/>
</dbReference>
<feature type="binding site" evidence="8">
    <location>
        <begin position="46"/>
        <end position="47"/>
    </location>
    <ligand>
        <name>substrate</name>
    </ligand>
</feature>
<feature type="active site" description="Proton donor/acceptor" evidence="8">
    <location>
        <position position="218"/>
    </location>
</feature>
<evidence type="ECO:0000256" key="5">
    <source>
        <dbReference type="ARBA" id="ARBA00023235"/>
    </source>
</evidence>
<comment type="similarity">
    <text evidence="8">Belongs to the aspartate/glutamate racemases family.</text>
</comment>
<dbReference type="Pfam" id="PF01177">
    <property type="entry name" value="Asp_Glu_race"/>
    <property type="match status" value="1"/>
</dbReference>
<dbReference type="eggNOG" id="COG0796">
    <property type="taxonomic scope" value="Bacteria"/>
</dbReference>
<dbReference type="EC" id="5.1.1.3" evidence="2 8"/>
<keyword evidence="10" id="KW-1185">Reference proteome</keyword>
<dbReference type="InterPro" id="IPR033134">
    <property type="entry name" value="Asp/Glu_racemase_AS_2"/>
</dbReference>
<dbReference type="STRING" id="13035.Dacsa_1842"/>
<evidence type="ECO:0000256" key="2">
    <source>
        <dbReference type="ARBA" id="ARBA00013090"/>
    </source>
</evidence>
<dbReference type="InterPro" id="IPR018187">
    <property type="entry name" value="Asp/Glu_racemase_AS_1"/>
</dbReference>
<dbReference type="NCBIfam" id="TIGR00067">
    <property type="entry name" value="glut_race"/>
    <property type="match status" value="1"/>
</dbReference>
<evidence type="ECO:0000256" key="7">
    <source>
        <dbReference type="ARBA" id="ARBA00070053"/>
    </source>
</evidence>
<dbReference type="UniPathway" id="UPA00219"/>
<keyword evidence="5 8" id="KW-0413">Isomerase</keyword>
<dbReference type="GO" id="GO:0008881">
    <property type="term" value="F:glutamate racemase activity"/>
    <property type="evidence" value="ECO:0007669"/>
    <property type="project" value="UniProtKB-UniRule"/>
</dbReference>
<evidence type="ECO:0000313" key="9">
    <source>
        <dbReference type="EMBL" id="AFZ50498.1"/>
    </source>
</evidence>
<comment type="function">
    <text evidence="8">Provides the (R)-glutamate required for cell wall biosynthesis.</text>
</comment>
<evidence type="ECO:0000256" key="1">
    <source>
        <dbReference type="ARBA" id="ARBA00001602"/>
    </source>
</evidence>